<evidence type="ECO:0000313" key="2">
    <source>
        <dbReference type="Proteomes" id="UP001057520"/>
    </source>
</evidence>
<sequence>MSKKSVGDLIAIARAGGGFELSANDYTPEELEAVANKLVNGARMTVRDTGALDVKELAAIAQSGPPGSVFLVF</sequence>
<keyword evidence="2" id="KW-1185">Reference proteome</keyword>
<gene>
    <name evidence="1" type="ORF">MZV50_01340</name>
</gene>
<reference evidence="1 2" key="1">
    <citation type="submission" date="2022-04" db="EMBL/GenBank/DDBJ databases">
        <title>Genome sequence of soybean root-associated Caulobacter segnis RL271.</title>
        <authorList>
            <person name="Longley R."/>
            <person name="Bonito G."/>
            <person name="Trigodet F."/>
            <person name="Crosson S."/>
            <person name="Fiebig A."/>
        </authorList>
    </citation>
    <scope>NUCLEOTIDE SEQUENCE [LARGE SCALE GENOMIC DNA]</scope>
    <source>
        <strain evidence="1 2">RL271</strain>
    </source>
</reference>
<evidence type="ECO:0000313" key="1">
    <source>
        <dbReference type="EMBL" id="USQ96268.1"/>
    </source>
</evidence>
<dbReference type="EMBL" id="CP096040">
    <property type="protein sequence ID" value="USQ96268.1"/>
    <property type="molecule type" value="Genomic_DNA"/>
</dbReference>
<organism evidence="1 2">
    <name type="scientific">Caulobacter segnis</name>
    <dbReference type="NCBI Taxonomy" id="88688"/>
    <lineage>
        <taxon>Bacteria</taxon>
        <taxon>Pseudomonadati</taxon>
        <taxon>Pseudomonadota</taxon>
        <taxon>Alphaproteobacteria</taxon>
        <taxon>Caulobacterales</taxon>
        <taxon>Caulobacteraceae</taxon>
        <taxon>Caulobacter</taxon>
    </lineage>
</organism>
<dbReference type="Proteomes" id="UP001057520">
    <property type="component" value="Chromosome"/>
</dbReference>
<protein>
    <submittedName>
        <fullName evidence="1">Uncharacterized protein</fullName>
    </submittedName>
</protein>
<accession>A0ABY4ZUK6</accession>
<name>A0ABY4ZUK6_9CAUL</name>
<proteinExistence type="predicted"/>